<name>A0A0C3HCE6_OIDMZ</name>
<dbReference type="InterPro" id="IPR036864">
    <property type="entry name" value="Zn2-C6_fun-type_DNA-bd_sf"/>
</dbReference>
<dbReference type="GO" id="GO:0000981">
    <property type="term" value="F:DNA-binding transcription factor activity, RNA polymerase II-specific"/>
    <property type="evidence" value="ECO:0007669"/>
    <property type="project" value="InterPro"/>
</dbReference>
<dbReference type="SUPFAM" id="SSF57701">
    <property type="entry name" value="Zn2/Cys6 DNA-binding domain"/>
    <property type="match status" value="1"/>
</dbReference>
<evidence type="ECO:0000313" key="5">
    <source>
        <dbReference type="Proteomes" id="UP000054321"/>
    </source>
</evidence>
<dbReference type="CDD" id="cd00067">
    <property type="entry name" value="GAL4"/>
    <property type="match status" value="1"/>
</dbReference>
<dbReference type="PANTHER" id="PTHR38111">
    <property type="entry name" value="ZN(2)-C6 FUNGAL-TYPE DOMAIN-CONTAINING PROTEIN-RELATED"/>
    <property type="match status" value="1"/>
</dbReference>
<evidence type="ECO:0000256" key="1">
    <source>
        <dbReference type="ARBA" id="ARBA00023242"/>
    </source>
</evidence>
<keyword evidence="2" id="KW-1133">Transmembrane helix</keyword>
<reference evidence="5" key="2">
    <citation type="submission" date="2015-01" db="EMBL/GenBank/DDBJ databases">
        <title>Evolutionary Origins and Diversification of the Mycorrhizal Mutualists.</title>
        <authorList>
            <consortium name="DOE Joint Genome Institute"/>
            <consortium name="Mycorrhizal Genomics Consortium"/>
            <person name="Kohler A."/>
            <person name="Kuo A."/>
            <person name="Nagy L.G."/>
            <person name="Floudas D."/>
            <person name="Copeland A."/>
            <person name="Barry K.W."/>
            <person name="Cichocki N."/>
            <person name="Veneault-Fourrey C."/>
            <person name="LaButti K."/>
            <person name="Lindquist E.A."/>
            <person name="Lipzen A."/>
            <person name="Lundell T."/>
            <person name="Morin E."/>
            <person name="Murat C."/>
            <person name="Riley R."/>
            <person name="Ohm R."/>
            <person name="Sun H."/>
            <person name="Tunlid A."/>
            <person name="Henrissat B."/>
            <person name="Grigoriev I.V."/>
            <person name="Hibbett D.S."/>
            <person name="Martin F."/>
        </authorList>
    </citation>
    <scope>NUCLEOTIDE SEQUENCE [LARGE SCALE GENOMIC DNA]</scope>
    <source>
        <strain evidence="5">Zn</strain>
    </source>
</reference>
<dbReference type="EMBL" id="KN832878">
    <property type="protein sequence ID" value="KIN00042.1"/>
    <property type="molecule type" value="Genomic_DNA"/>
</dbReference>
<dbReference type="PANTHER" id="PTHR38111:SF11">
    <property type="entry name" value="TRANSCRIPTION FACTOR DOMAIN-CONTAINING PROTEIN-RELATED"/>
    <property type="match status" value="1"/>
</dbReference>
<dbReference type="HOGENOM" id="CLU_021599_7_0_1"/>
<evidence type="ECO:0000256" key="2">
    <source>
        <dbReference type="SAM" id="Phobius"/>
    </source>
</evidence>
<organism evidence="4 5">
    <name type="scientific">Oidiodendron maius (strain Zn)</name>
    <dbReference type="NCBI Taxonomy" id="913774"/>
    <lineage>
        <taxon>Eukaryota</taxon>
        <taxon>Fungi</taxon>
        <taxon>Dikarya</taxon>
        <taxon>Ascomycota</taxon>
        <taxon>Pezizomycotina</taxon>
        <taxon>Leotiomycetes</taxon>
        <taxon>Leotiomycetes incertae sedis</taxon>
        <taxon>Myxotrichaceae</taxon>
        <taxon>Oidiodendron</taxon>
    </lineage>
</organism>
<accession>A0A0C3HCE6</accession>
<evidence type="ECO:0000259" key="3">
    <source>
        <dbReference type="PROSITE" id="PS50048"/>
    </source>
</evidence>
<dbReference type="Proteomes" id="UP000054321">
    <property type="component" value="Unassembled WGS sequence"/>
</dbReference>
<sequence>MVGLPNRAGRCTICRRIKAKCDLSRPACLRCRRLGLRCEYLVIQQGQIFINRSVTDPFVSAVDIFSNAAKTKLLVNSGLKHTAPSYIYHSESLKHSIPTSPNPAPVHRMQLLSKFLDVYFPIAAQAPTRASQTTCWVYALPNISLTNCAYNTSLEALCVAQIGLWNHDPVLVKESSQLYGSALGELRKTVGGRKLVAPEATLASTVILSTYELFSGQSSQNYSLSHVQGGSQILQILGPSVYETPAGRILCANIRTATIIQAFRSRRRSALPGQEWERCARDHEGHGLYYHLQDLMIQLPSIMEALDMLTTSPNKTTEVPILIRLLHLCSSLNWQLLAWSGKLKTLVHGPLYWTVPSVAVNPADDPVLGRMFPLAFQFPSLIIAWYLLLYWSMLILLYRTIQDIQKRLKSQVTRGITPQHSFDLQDTYRSELDSDNSCPSDDGIASLANNISQSFEYCYRTEHGTLGYQSTLFALWVVQGFYKSQPNRARELAWCSELGNTTASNSRFDLRVMKLSGDG</sequence>
<dbReference type="InterPro" id="IPR001138">
    <property type="entry name" value="Zn2Cys6_DnaBD"/>
</dbReference>
<dbReference type="InParanoid" id="A0A0C3HCE6"/>
<keyword evidence="1" id="KW-0539">Nucleus</keyword>
<evidence type="ECO:0000313" key="4">
    <source>
        <dbReference type="EMBL" id="KIN00042.1"/>
    </source>
</evidence>
<keyword evidence="2" id="KW-0812">Transmembrane</keyword>
<dbReference type="SMART" id="SM00066">
    <property type="entry name" value="GAL4"/>
    <property type="match status" value="1"/>
</dbReference>
<dbReference type="PROSITE" id="PS50048">
    <property type="entry name" value="ZN2_CY6_FUNGAL_2"/>
    <property type="match status" value="1"/>
</dbReference>
<dbReference type="AlphaFoldDB" id="A0A0C3HCE6"/>
<reference evidence="4 5" key="1">
    <citation type="submission" date="2014-04" db="EMBL/GenBank/DDBJ databases">
        <authorList>
            <consortium name="DOE Joint Genome Institute"/>
            <person name="Kuo A."/>
            <person name="Martino E."/>
            <person name="Perotto S."/>
            <person name="Kohler A."/>
            <person name="Nagy L.G."/>
            <person name="Floudas D."/>
            <person name="Copeland A."/>
            <person name="Barry K.W."/>
            <person name="Cichocki N."/>
            <person name="Veneault-Fourrey C."/>
            <person name="LaButti K."/>
            <person name="Lindquist E.A."/>
            <person name="Lipzen A."/>
            <person name="Lundell T."/>
            <person name="Morin E."/>
            <person name="Murat C."/>
            <person name="Sun H."/>
            <person name="Tunlid A."/>
            <person name="Henrissat B."/>
            <person name="Grigoriev I.V."/>
            <person name="Hibbett D.S."/>
            <person name="Martin F."/>
            <person name="Nordberg H.P."/>
            <person name="Cantor M.N."/>
            <person name="Hua S.X."/>
        </authorList>
    </citation>
    <scope>NUCLEOTIDE SEQUENCE [LARGE SCALE GENOMIC DNA]</scope>
    <source>
        <strain evidence="4 5">Zn</strain>
    </source>
</reference>
<keyword evidence="2" id="KW-0472">Membrane</keyword>
<feature type="domain" description="Zn(2)-C6 fungal-type" evidence="3">
    <location>
        <begin position="10"/>
        <end position="40"/>
    </location>
</feature>
<dbReference type="OrthoDB" id="4491390at2759"/>
<gene>
    <name evidence="4" type="ORF">OIDMADRAFT_181273</name>
</gene>
<feature type="transmembrane region" description="Helical" evidence="2">
    <location>
        <begin position="378"/>
        <end position="398"/>
    </location>
</feature>
<dbReference type="GO" id="GO:0008270">
    <property type="term" value="F:zinc ion binding"/>
    <property type="evidence" value="ECO:0007669"/>
    <property type="project" value="InterPro"/>
</dbReference>
<dbReference type="InterPro" id="IPR053178">
    <property type="entry name" value="Osmoadaptation_assoc"/>
</dbReference>
<proteinExistence type="predicted"/>
<keyword evidence="5" id="KW-1185">Reference proteome</keyword>
<dbReference type="Pfam" id="PF00172">
    <property type="entry name" value="Zn_clus"/>
    <property type="match status" value="1"/>
</dbReference>
<protein>
    <recommendedName>
        <fullName evidence="3">Zn(2)-C6 fungal-type domain-containing protein</fullName>
    </recommendedName>
</protein>
<dbReference type="Gene3D" id="4.10.240.10">
    <property type="entry name" value="Zn(2)-C6 fungal-type DNA-binding domain"/>
    <property type="match status" value="1"/>
</dbReference>